<evidence type="ECO:0008006" key="5">
    <source>
        <dbReference type="Google" id="ProtNLM"/>
    </source>
</evidence>
<evidence type="ECO:0000256" key="2">
    <source>
        <dbReference type="SAM" id="SignalP"/>
    </source>
</evidence>
<dbReference type="Proteomes" id="UP000324897">
    <property type="component" value="Unassembled WGS sequence"/>
</dbReference>
<name>A0A5J9UIQ7_9POAL</name>
<dbReference type="Gene3D" id="3.30.70.100">
    <property type="match status" value="1"/>
</dbReference>
<dbReference type="EMBL" id="RWGY01000023">
    <property type="protein sequence ID" value="TVU23138.1"/>
    <property type="molecule type" value="Genomic_DNA"/>
</dbReference>
<feature type="compositionally biased region" description="Basic and acidic residues" evidence="1">
    <location>
        <begin position="183"/>
        <end position="205"/>
    </location>
</feature>
<reference evidence="3 4" key="1">
    <citation type="journal article" date="2019" name="Sci. Rep.">
        <title>A high-quality genome of Eragrostis curvula grass provides insights into Poaceae evolution and supports new strategies to enhance forage quality.</title>
        <authorList>
            <person name="Carballo J."/>
            <person name="Santos B.A.C.M."/>
            <person name="Zappacosta D."/>
            <person name="Garbus I."/>
            <person name="Selva J.P."/>
            <person name="Gallo C.A."/>
            <person name="Diaz A."/>
            <person name="Albertini E."/>
            <person name="Caccamo M."/>
            <person name="Echenique V."/>
        </authorList>
    </citation>
    <scope>NUCLEOTIDE SEQUENCE [LARGE SCALE GENOMIC DNA]</scope>
    <source>
        <strain evidence="4">cv. Victoria</strain>
        <tissue evidence="3">Leaf</tissue>
    </source>
</reference>
<dbReference type="PANTHER" id="PTHR47488">
    <property type="entry name" value="HEAVY METAL TRANSPORT/DETOXIFICATION SUPERFAMILY PROTEIN"/>
    <property type="match status" value="1"/>
</dbReference>
<keyword evidence="2" id="KW-0732">Signal</keyword>
<keyword evidence="4" id="KW-1185">Reference proteome</keyword>
<comment type="caution">
    <text evidence="3">The sequence shown here is derived from an EMBL/GenBank/DDBJ whole genome shotgun (WGS) entry which is preliminary data.</text>
</comment>
<dbReference type="OrthoDB" id="694938at2759"/>
<dbReference type="Gramene" id="TVU23138">
    <property type="protein sequence ID" value="TVU23138"/>
    <property type="gene ID" value="EJB05_30263"/>
</dbReference>
<dbReference type="InterPro" id="IPR044169">
    <property type="entry name" value="PI21"/>
</dbReference>
<evidence type="ECO:0000256" key="1">
    <source>
        <dbReference type="SAM" id="MobiDB-lite"/>
    </source>
</evidence>
<dbReference type="PANTHER" id="PTHR47488:SF22">
    <property type="entry name" value="HEAVY METAL-ASSOCIATED DOMAIN CONTAINING PROTEIN, EXPRESSED"/>
    <property type="match status" value="1"/>
</dbReference>
<feature type="signal peptide" evidence="2">
    <location>
        <begin position="1"/>
        <end position="23"/>
    </location>
</feature>
<dbReference type="GO" id="GO:1900150">
    <property type="term" value="P:regulation of defense response to fungus"/>
    <property type="evidence" value="ECO:0007669"/>
    <property type="project" value="InterPro"/>
</dbReference>
<gene>
    <name evidence="3" type="ORF">EJB05_30263</name>
</gene>
<dbReference type="AlphaFoldDB" id="A0A5J9UIQ7"/>
<evidence type="ECO:0000313" key="4">
    <source>
        <dbReference type="Proteomes" id="UP000324897"/>
    </source>
</evidence>
<sequence>MLLALPFHGAFVFQLLLHGFFLTFPCFSPRHGSPAGSEMTWGAKPDGAYIAARSRHSTVSSSPPPSLPSHIHPHLWWFPSSSLTRIAGALQEWCACAVQMPTIIVKVDLECCRCYTKIQKVLTRIQEKGEFCIDDIDYDQKGNRVIVKGPFDADKLADKLCCKACKIIKEIEIVEPPPPPPPKPKEPEQKREEQKPPPPKPEEKQPPPPPVKVDPPPKPKDPEPPKPKVVEVPYPWPYPCPWPAWPSECCCHHGHGGCHCCSCGKAPEAPPAPPPQYIPIPQYVPQPYPCNPCGGGYRIVCEEDPSYACAIM</sequence>
<feature type="chain" id="PRO_5023899241" description="HMA domain-containing protein" evidence="2">
    <location>
        <begin position="24"/>
        <end position="312"/>
    </location>
</feature>
<feature type="region of interest" description="Disordered" evidence="1">
    <location>
        <begin position="173"/>
        <end position="226"/>
    </location>
</feature>
<proteinExistence type="predicted"/>
<accession>A0A5J9UIQ7</accession>
<evidence type="ECO:0000313" key="3">
    <source>
        <dbReference type="EMBL" id="TVU23138.1"/>
    </source>
</evidence>
<protein>
    <recommendedName>
        <fullName evidence="5">HMA domain-containing protein</fullName>
    </recommendedName>
</protein>
<feature type="compositionally biased region" description="Basic and acidic residues" evidence="1">
    <location>
        <begin position="215"/>
        <end position="226"/>
    </location>
</feature>
<organism evidence="3 4">
    <name type="scientific">Eragrostis curvula</name>
    <name type="common">weeping love grass</name>
    <dbReference type="NCBI Taxonomy" id="38414"/>
    <lineage>
        <taxon>Eukaryota</taxon>
        <taxon>Viridiplantae</taxon>
        <taxon>Streptophyta</taxon>
        <taxon>Embryophyta</taxon>
        <taxon>Tracheophyta</taxon>
        <taxon>Spermatophyta</taxon>
        <taxon>Magnoliopsida</taxon>
        <taxon>Liliopsida</taxon>
        <taxon>Poales</taxon>
        <taxon>Poaceae</taxon>
        <taxon>PACMAD clade</taxon>
        <taxon>Chloridoideae</taxon>
        <taxon>Eragrostideae</taxon>
        <taxon>Eragrostidinae</taxon>
        <taxon>Eragrostis</taxon>
    </lineage>
</organism>